<evidence type="ECO:0000313" key="4">
    <source>
        <dbReference type="Proteomes" id="UP000198589"/>
    </source>
</evidence>
<dbReference type="Proteomes" id="UP000198589">
    <property type="component" value="Unassembled WGS sequence"/>
</dbReference>
<keyword evidence="4" id="KW-1185">Reference proteome</keyword>
<evidence type="ECO:0000256" key="2">
    <source>
        <dbReference type="SAM" id="Phobius"/>
    </source>
</evidence>
<feature type="transmembrane region" description="Helical" evidence="2">
    <location>
        <begin position="42"/>
        <end position="60"/>
    </location>
</feature>
<dbReference type="EMBL" id="FOND01000013">
    <property type="protein sequence ID" value="SFF41341.1"/>
    <property type="molecule type" value="Genomic_DNA"/>
</dbReference>
<proteinExistence type="predicted"/>
<organism evidence="3 4">
    <name type="scientific">Blastococcus tunisiensis</name>
    <dbReference type="NCBI Taxonomy" id="1798228"/>
    <lineage>
        <taxon>Bacteria</taxon>
        <taxon>Bacillati</taxon>
        <taxon>Actinomycetota</taxon>
        <taxon>Actinomycetes</taxon>
        <taxon>Geodermatophilales</taxon>
        <taxon>Geodermatophilaceae</taxon>
        <taxon>Blastococcus</taxon>
    </lineage>
</organism>
<evidence type="ECO:0000256" key="1">
    <source>
        <dbReference type="SAM" id="MobiDB-lite"/>
    </source>
</evidence>
<dbReference type="OrthoDB" id="5195824at2"/>
<keyword evidence="2" id="KW-1133">Transmembrane helix</keyword>
<gene>
    <name evidence="3" type="ORF">SAMN05216574_11351</name>
</gene>
<name>A0A1I2ILD7_9ACTN</name>
<feature type="transmembrane region" description="Helical" evidence="2">
    <location>
        <begin position="5"/>
        <end position="22"/>
    </location>
</feature>
<keyword evidence="2" id="KW-0472">Membrane</keyword>
<dbReference type="RefSeq" id="WP_092201115.1">
    <property type="nucleotide sequence ID" value="NZ_FOND01000013.1"/>
</dbReference>
<reference evidence="4" key="1">
    <citation type="submission" date="2016-10" db="EMBL/GenBank/DDBJ databases">
        <authorList>
            <person name="Varghese N."/>
            <person name="Submissions S."/>
        </authorList>
    </citation>
    <scope>NUCLEOTIDE SEQUENCE [LARGE SCALE GENOMIC DNA]</scope>
    <source>
        <strain evidence="4">DSM 46838</strain>
    </source>
</reference>
<dbReference type="AlphaFoldDB" id="A0A1I2ILD7"/>
<sequence>MRVSFLVYGVLYVVLEVVGYQLDQVGWTEISALDVATALTDAFLVLAVCAATVVAGDLGLRRWGRSMAAWRLRGPVLHGEIWDEPSASRSRRPAPLAVTAERVEQPPERRPWTGNPYSFAGHRFPKDPGALL</sequence>
<accession>A0A1I2ILD7</accession>
<feature type="compositionally biased region" description="Basic and acidic residues" evidence="1">
    <location>
        <begin position="101"/>
        <end position="111"/>
    </location>
</feature>
<keyword evidence="2" id="KW-0812">Transmembrane</keyword>
<feature type="region of interest" description="Disordered" evidence="1">
    <location>
        <begin position="85"/>
        <end position="132"/>
    </location>
</feature>
<evidence type="ECO:0000313" key="3">
    <source>
        <dbReference type="EMBL" id="SFF41341.1"/>
    </source>
</evidence>
<protein>
    <submittedName>
        <fullName evidence="3">Uncharacterized protein</fullName>
    </submittedName>
</protein>